<dbReference type="GO" id="GO:0001522">
    <property type="term" value="P:pseudouridine synthesis"/>
    <property type="evidence" value="ECO:0007669"/>
    <property type="project" value="InterPro"/>
</dbReference>
<keyword evidence="4" id="KW-0690">Ribosome biogenesis</keyword>
<keyword evidence="11" id="KW-1185">Reference proteome</keyword>
<feature type="compositionally biased region" description="Low complexity" evidence="9">
    <location>
        <begin position="572"/>
        <end position="605"/>
    </location>
</feature>
<feature type="compositionally biased region" description="Acidic residues" evidence="9">
    <location>
        <begin position="154"/>
        <end position="194"/>
    </location>
</feature>
<evidence type="ECO:0000256" key="5">
    <source>
        <dbReference type="ARBA" id="ARBA00022552"/>
    </source>
</evidence>
<dbReference type="InterPro" id="IPR007504">
    <property type="entry name" value="H/ACA_rnp_Gar1/Naf1"/>
</dbReference>
<evidence type="ECO:0000256" key="6">
    <source>
        <dbReference type="ARBA" id="ARBA00022553"/>
    </source>
</evidence>
<feature type="region of interest" description="Disordered" evidence="9">
    <location>
        <begin position="351"/>
        <end position="531"/>
    </location>
</feature>
<dbReference type="Pfam" id="PF04410">
    <property type="entry name" value="Gar1"/>
    <property type="match status" value="1"/>
</dbReference>
<feature type="compositionally biased region" description="Low complexity" evidence="9">
    <location>
        <begin position="638"/>
        <end position="652"/>
    </location>
</feature>
<dbReference type="GO" id="GO:0005732">
    <property type="term" value="C:sno(s)RNA-containing ribonucleoprotein complex"/>
    <property type="evidence" value="ECO:0007669"/>
    <property type="project" value="InterPro"/>
</dbReference>
<feature type="compositionally biased region" description="Acidic residues" evidence="9">
    <location>
        <begin position="352"/>
        <end position="368"/>
    </location>
</feature>
<dbReference type="STRING" id="1160509.A0A3N4I7H5"/>
<evidence type="ECO:0000256" key="3">
    <source>
        <dbReference type="ARBA" id="ARBA00021438"/>
    </source>
</evidence>
<keyword evidence="5" id="KW-0698">rRNA processing</keyword>
<feature type="compositionally biased region" description="Basic and acidic residues" evidence="9">
    <location>
        <begin position="126"/>
        <end position="135"/>
    </location>
</feature>
<organism evidence="10 11">
    <name type="scientific">Ascobolus immersus RN42</name>
    <dbReference type="NCBI Taxonomy" id="1160509"/>
    <lineage>
        <taxon>Eukaryota</taxon>
        <taxon>Fungi</taxon>
        <taxon>Dikarya</taxon>
        <taxon>Ascomycota</taxon>
        <taxon>Pezizomycotina</taxon>
        <taxon>Pezizomycetes</taxon>
        <taxon>Pezizales</taxon>
        <taxon>Ascobolaceae</taxon>
        <taxon>Ascobolus</taxon>
    </lineage>
</organism>
<dbReference type="GO" id="GO:0000493">
    <property type="term" value="P:box H/ACA snoRNP assembly"/>
    <property type="evidence" value="ECO:0007669"/>
    <property type="project" value="InterPro"/>
</dbReference>
<keyword evidence="7" id="KW-0694">RNA-binding</keyword>
<dbReference type="OrthoDB" id="21550at2759"/>
<dbReference type="SUPFAM" id="SSF50447">
    <property type="entry name" value="Translation proteins"/>
    <property type="match status" value="1"/>
</dbReference>
<dbReference type="AlphaFoldDB" id="A0A3N4I7H5"/>
<dbReference type="InterPro" id="IPR009000">
    <property type="entry name" value="Transl_B-barrel_sf"/>
</dbReference>
<evidence type="ECO:0000256" key="9">
    <source>
        <dbReference type="SAM" id="MobiDB-lite"/>
    </source>
</evidence>
<dbReference type="PANTHER" id="PTHR31633">
    <property type="entry name" value="H/ACA RIBONUCLEOPROTEIN COMPLEX NON-CORE SUBUNIT NAF1"/>
    <property type="match status" value="1"/>
</dbReference>
<dbReference type="Gene3D" id="2.40.10.230">
    <property type="entry name" value="Probable tRNA pseudouridine synthase domain"/>
    <property type="match status" value="1"/>
</dbReference>
<evidence type="ECO:0000313" key="11">
    <source>
        <dbReference type="Proteomes" id="UP000275078"/>
    </source>
</evidence>
<keyword evidence="8" id="KW-0539">Nucleus</keyword>
<proteinExistence type="inferred from homology"/>
<comment type="similarity">
    <text evidence="2">Belongs to the NAF1 family.</text>
</comment>
<dbReference type="Proteomes" id="UP000275078">
    <property type="component" value="Unassembled WGS sequence"/>
</dbReference>
<gene>
    <name evidence="10" type="ORF">BJ508DRAFT_415566</name>
</gene>
<comment type="subcellular location">
    <subcellularLocation>
        <location evidence="1">Nucleus</location>
    </subcellularLocation>
</comment>
<feature type="compositionally biased region" description="Basic and acidic residues" evidence="9">
    <location>
        <begin position="385"/>
        <end position="399"/>
    </location>
</feature>
<dbReference type="GO" id="GO:0006364">
    <property type="term" value="P:rRNA processing"/>
    <property type="evidence" value="ECO:0007669"/>
    <property type="project" value="UniProtKB-KW"/>
</dbReference>
<evidence type="ECO:0000256" key="4">
    <source>
        <dbReference type="ARBA" id="ARBA00022517"/>
    </source>
</evidence>
<dbReference type="InterPro" id="IPR040309">
    <property type="entry name" value="Naf1"/>
</dbReference>
<feature type="compositionally biased region" description="Low complexity" evidence="9">
    <location>
        <begin position="497"/>
        <end position="527"/>
    </location>
</feature>
<dbReference type="GO" id="GO:0005634">
    <property type="term" value="C:nucleus"/>
    <property type="evidence" value="ECO:0007669"/>
    <property type="project" value="UniProtKB-SubCell"/>
</dbReference>
<dbReference type="EMBL" id="ML119692">
    <property type="protein sequence ID" value="RPA80060.1"/>
    <property type="molecule type" value="Genomic_DNA"/>
</dbReference>
<feature type="compositionally biased region" description="Basic residues" evidence="9">
    <location>
        <begin position="373"/>
        <end position="384"/>
    </location>
</feature>
<dbReference type="PANTHER" id="PTHR31633:SF1">
    <property type="entry name" value="H_ACA RIBONUCLEOPROTEIN COMPLEX NON-CORE SUBUNIT NAF1"/>
    <property type="match status" value="1"/>
</dbReference>
<feature type="compositionally biased region" description="Low complexity" evidence="9">
    <location>
        <begin position="434"/>
        <end position="445"/>
    </location>
</feature>
<evidence type="ECO:0000256" key="8">
    <source>
        <dbReference type="ARBA" id="ARBA00023242"/>
    </source>
</evidence>
<evidence type="ECO:0000256" key="2">
    <source>
        <dbReference type="ARBA" id="ARBA00009801"/>
    </source>
</evidence>
<feature type="region of interest" description="Disordered" evidence="9">
    <location>
        <begin position="209"/>
        <end position="231"/>
    </location>
</feature>
<evidence type="ECO:0000256" key="7">
    <source>
        <dbReference type="ARBA" id="ARBA00022884"/>
    </source>
</evidence>
<evidence type="ECO:0000256" key="1">
    <source>
        <dbReference type="ARBA" id="ARBA00004123"/>
    </source>
</evidence>
<accession>A0A3N4I7H5</accession>
<feature type="region of interest" description="Disordered" evidence="9">
    <location>
        <begin position="1"/>
        <end position="197"/>
    </location>
</feature>
<feature type="compositionally biased region" description="Polar residues" evidence="9">
    <location>
        <begin position="478"/>
        <end position="487"/>
    </location>
</feature>
<dbReference type="GO" id="GO:0003723">
    <property type="term" value="F:RNA binding"/>
    <property type="evidence" value="ECO:0007669"/>
    <property type="project" value="UniProtKB-KW"/>
</dbReference>
<evidence type="ECO:0000313" key="10">
    <source>
        <dbReference type="EMBL" id="RPA80060.1"/>
    </source>
</evidence>
<dbReference type="InterPro" id="IPR038664">
    <property type="entry name" value="Gar1/Naf1_Cbf5-bd_sf"/>
</dbReference>
<protein>
    <recommendedName>
        <fullName evidence="3">H/ACA ribonucleoprotein complex non-core subunit NAF1</fullName>
    </recommendedName>
</protein>
<reference evidence="10 11" key="1">
    <citation type="journal article" date="2018" name="Nat. Ecol. Evol.">
        <title>Pezizomycetes genomes reveal the molecular basis of ectomycorrhizal truffle lifestyle.</title>
        <authorList>
            <person name="Murat C."/>
            <person name="Payen T."/>
            <person name="Noel B."/>
            <person name="Kuo A."/>
            <person name="Morin E."/>
            <person name="Chen J."/>
            <person name="Kohler A."/>
            <person name="Krizsan K."/>
            <person name="Balestrini R."/>
            <person name="Da Silva C."/>
            <person name="Montanini B."/>
            <person name="Hainaut M."/>
            <person name="Levati E."/>
            <person name="Barry K.W."/>
            <person name="Belfiori B."/>
            <person name="Cichocki N."/>
            <person name="Clum A."/>
            <person name="Dockter R.B."/>
            <person name="Fauchery L."/>
            <person name="Guy J."/>
            <person name="Iotti M."/>
            <person name="Le Tacon F."/>
            <person name="Lindquist E.A."/>
            <person name="Lipzen A."/>
            <person name="Malagnac F."/>
            <person name="Mello A."/>
            <person name="Molinier V."/>
            <person name="Miyauchi S."/>
            <person name="Poulain J."/>
            <person name="Riccioni C."/>
            <person name="Rubini A."/>
            <person name="Sitrit Y."/>
            <person name="Splivallo R."/>
            <person name="Traeger S."/>
            <person name="Wang M."/>
            <person name="Zifcakova L."/>
            <person name="Wipf D."/>
            <person name="Zambonelli A."/>
            <person name="Paolocci F."/>
            <person name="Nowrousian M."/>
            <person name="Ottonello S."/>
            <person name="Baldrian P."/>
            <person name="Spatafora J.W."/>
            <person name="Henrissat B."/>
            <person name="Nagy L.G."/>
            <person name="Aury J.M."/>
            <person name="Wincker P."/>
            <person name="Grigoriev I.V."/>
            <person name="Bonfante P."/>
            <person name="Martin F.M."/>
        </authorList>
    </citation>
    <scope>NUCLEOTIDE SEQUENCE [LARGE SCALE GENOMIC DNA]</scope>
    <source>
        <strain evidence="10 11">RN42</strain>
    </source>
</reference>
<name>A0A3N4I7H5_ASCIM</name>
<feature type="region of interest" description="Disordered" evidence="9">
    <location>
        <begin position="572"/>
        <end position="666"/>
    </location>
</feature>
<feature type="compositionally biased region" description="Low complexity" evidence="9">
    <location>
        <begin position="15"/>
        <end position="30"/>
    </location>
</feature>
<feature type="compositionally biased region" description="Polar residues" evidence="9">
    <location>
        <begin position="136"/>
        <end position="146"/>
    </location>
</feature>
<keyword evidence="6" id="KW-0597">Phosphoprotein</keyword>
<sequence length="684" mass="74821">MTGIPGLFLLESDGQPQHQNQSESFQQQQSEQHHFDGQAQAAQQNQSDNVMIDAPAQHSESIHKDSEMMDVETTLQHAQPTEIKREAHQQDVSMDLSHQHSQIAVPEIKQEVKQEPMPEVSNAAEAIKREEDTTESKVTADTNSESAKPKQDEEMGETAETEAVDEAEPEFEFTSSDEESDSDSSDDSDDDSDIDPSNARDLAKRLLEELDDEDTGDGGQPPKTLHELDENELKVEIPDITITPETKMEKLGSVQTTVDNLVLINAATDGKYRVLDEGSVLATDDRVVIGVVADVIGRVEAPLYTVRFNTIDEIQKFNLVFGKDIYYLPDHSTYVFTKPIMAQKGTDASNLYDEEVPESEQELSDDEAEAARKAAKKKGGKRGNKKQDGGPTKRQETRPNQRAVQLPDGEPYVPLHRPTNLPDRPPQSHGNYGQQQQQPSQDTRQFSGNAQRNSNGWQGQGRNDRGGNRNQRPAYTPPSRQQSTSSYEEPYQPNRRPSYGQQQTQQAYSQPQSAYQPQQQYPVFPQFTNTGYNPMPVPVTPTSFSPPPFNPVVLPPGAHINPAFLAQMQAATAAAATNTVAASAPQQTPSYPFPQQASQQQSPAAGYSFNPYGAQSPPQTPFQFGTGAQGWPAVTSQAATAPAGVPTAPPSAQGSTETPGGSNDEAFKKIQENLALLSSLGGVQ</sequence>